<dbReference type="GO" id="GO:0031145">
    <property type="term" value="P:anaphase-promoting complex-dependent catabolic process"/>
    <property type="evidence" value="ECO:0007669"/>
    <property type="project" value="InterPro"/>
</dbReference>
<dbReference type="SUPFAM" id="SSF50978">
    <property type="entry name" value="WD40 repeat-like"/>
    <property type="match status" value="1"/>
</dbReference>
<dbReference type="AlphaFoldDB" id="A0A8I6RVN1"/>
<dbReference type="InterPro" id="IPR024789">
    <property type="entry name" value="APC4"/>
</dbReference>
<evidence type="ECO:0000259" key="7">
    <source>
        <dbReference type="Pfam" id="PF12894"/>
    </source>
</evidence>
<reference evidence="10" key="1">
    <citation type="submission" date="2022-01" db="UniProtKB">
        <authorList>
            <consortium name="EnsemblMetazoa"/>
        </authorList>
    </citation>
    <scope>IDENTIFICATION</scope>
</reference>
<keyword evidence="2" id="KW-0132">Cell division</keyword>
<dbReference type="GO" id="GO:0070979">
    <property type="term" value="P:protein K11-linked ubiquitination"/>
    <property type="evidence" value="ECO:0007669"/>
    <property type="project" value="TreeGrafter"/>
</dbReference>
<dbReference type="EnsemblMetazoa" id="XM_014396200.2">
    <property type="protein sequence ID" value="XP_014251686.1"/>
    <property type="gene ID" value="LOC106667921"/>
</dbReference>
<organism evidence="10 11">
    <name type="scientific">Cimex lectularius</name>
    <name type="common">Bed bug</name>
    <name type="synonym">Acanthia lectularia</name>
    <dbReference type="NCBI Taxonomy" id="79782"/>
    <lineage>
        <taxon>Eukaryota</taxon>
        <taxon>Metazoa</taxon>
        <taxon>Ecdysozoa</taxon>
        <taxon>Arthropoda</taxon>
        <taxon>Hexapoda</taxon>
        <taxon>Insecta</taxon>
        <taxon>Pterygota</taxon>
        <taxon>Neoptera</taxon>
        <taxon>Paraneoptera</taxon>
        <taxon>Hemiptera</taxon>
        <taxon>Heteroptera</taxon>
        <taxon>Panheteroptera</taxon>
        <taxon>Cimicomorpha</taxon>
        <taxon>Cimicidae</taxon>
        <taxon>Cimex</taxon>
    </lineage>
</organism>
<feature type="region of interest" description="Disordered" evidence="6">
    <location>
        <begin position="705"/>
        <end position="732"/>
    </location>
</feature>
<dbReference type="Pfam" id="PF12894">
    <property type="entry name" value="ANAPC4_WD40"/>
    <property type="match status" value="1"/>
</dbReference>
<evidence type="ECO:0000256" key="6">
    <source>
        <dbReference type="SAM" id="MobiDB-lite"/>
    </source>
</evidence>
<dbReference type="GO" id="GO:0034399">
    <property type="term" value="C:nuclear periphery"/>
    <property type="evidence" value="ECO:0007669"/>
    <property type="project" value="TreeGrafter"/>
</dbReference>
<keyword evidence="3" id="KW-0498">Mitosis</keyword>
<evidence type="ECO:0000256" key="4">
    <source>
        <dbReference type="ARBA" id="ARBA00022786"/>
    </source>
</evidence>
<dbReference type="GeneID" id="106667921"/>
<keyword evidence="4" id="KW-0833">Ubl conjugation pathway</keyword>
<evidence type="ECO:0000256" key="1">
    <source>
        <dbReference type="ARBA" id="ARBA00016067"/>
    </source>
</evidence>
<dbReference type="Proteomes" id="UP000494040">
    <property type="component" value="Unassembled WGS sequence"/>
</dbReference>
<evidence type="ECO:0000313" key="10">
    <source>
        <dbReference type="EnsemblMetazoa" id="XP_014251686.1"/>
    </source>
</evidence>
<dbReference type="InterPro" id="IPR024790">
    <property type="entry name" value="APC4_long_dom"/>
</dbReference>
<sequence>MSNPMRQLEERHLATKVDLLVWSNKMDLLALSNAKGEVSLHRLSWQKVWSLSPPKEEVLVKGIAWRPDGKVIAIGYSNNDILLVNVENKDIIHKSNCSVGEESMISFLAWLEEKGTTSTMNQNTILHEKSSVYLPKLPPISRTYSSISEETNEEYEDTKKVIDQKDLNFLIIVLNNGQLFMSVFGLFACGVINLPENLRGNSIIASVEMSSDLKNIFVFITTENSLKVVIFDTFVLSSYCREIHALAYKYGQIMSLMDYLENTMHAITEAYENMLLLEMESKLSHYADSMPEGSVSADFLELLMFGITSDPLETFLLQDLTDKGIKKLSHSIELSHFNIQKLILKHLQAVGQNIAFHLSDLRGMARLTERFRVLGLDEFVITKSFTENGSFLVKASEVSLVIDDSSKKYKALFKWLYEIILRLTDDHIADLTLPGVSEQDISFIADYLYNLEGNVVKGKKKRCYLDHLGQYFIDQDLTHPVPLDKNPWEKFLEKNPCLQNNPSIIKRCPNNSLVQQYKRLQVIIEEAFKHPQKAIGDKITVSSVINLFSVPNSLSVRVSMKHCLQEERLIIAVIPQKDVTHFIYISVNVVDNSFQKCFVYFKSRDLEFGLKAIDLQIYTKELISVLLEQPGEERGAVFVQMPIRSLQECSVASHLPDKYIDGSQLVEAGALRPIDNMVACKLAVSGVRKVAVLLSTNMHKVRTYEMEVEEDEEEEDMETTRESENSSQQQSI</sequence>
<dbReference type="Gene3D" id="2.130.10.10">
    <property type="entry name" value="YVTN repeat-like/Quinoprotein amine dehydrogenase"/>
    <property type="match status" value="1"/>
</dbReference>
<dbReference type="InterPro" id="IPR036322">
    <property type="entry name" value="WD40_repeat_dom_sf"/>
</dbReference>
<dbReference type="InterPro" id="IPR056358">
    <property type="entry name" value="APC4_C"/>
</dbReference>
<dbReference type="OMA" id="HCKLFVP"/>
<feature type="compositionally biased region" description="Acidic residues" evidence="6">
    <location>
        <begin position="706"/>
        <end position="717"/>
    </location>
</feature>
<dbReference type="InterPro" id="IPR015943">
    <property type="entry name" value="WD40/YVTN_repeat-like_dom_sf"/>
</dbReference>
<evidence type="ECO:0000259" key="8">
    <source>
        <dbReference type="Pfam" id="PF12896"/>
    </source>
</evidence>
<dbReference type="KEGG" id="clec:106667921"/>
<dbReference type="InterPro" id="IPR024977">
    <property type="entry name" value="Apc4-like_WD40_dom"/>
</dbReference>
<protein>
    <recommendedName>
        <fullName evidence="1">Anaphase-promoting complex subunit 4</fullName>
    </recommendedName>
</protein>
<accession>A0A8I6RVN1</accession>
<dbReference type="OrthoDB" id="2110451at2759"/>
<dbReference type="GO" id="GO:0051301">
    <property type="term" value="P:cell division"/>
    <property type="evidence" value="ECO:0007669"/>
    <property type="project" value="UniProtKB-KW"/>
</dbReference>
<keyword evidence="11" id="KW-1185">Reference proteome</keyword>
<dbReference type="Pfam" id="PF12896">
    <property type="entry name" value="ANAPC4"/>
    <property type="match status" value="1"/>
</dbReference>
<dbReference type="RefSeq" id="XP_014251686.1">
    <property type="nucleotide sequence ID" value="XM_014396200.2"/>
</dbReference>
<dbReference type="PANTHER" id="PTHR13260:SF0">
    <property type="entry name" value="ANAPHASE-PROMOTING COMPLEX SUBUNIT 4"/>
    <property type="match status" value="1"/>
</dbReference>
<evidence type="ECO:0000256" key="5">
    <source>
        <dbReference type="ARBA" id="ARBA00023306"/>
    </source>
</evidence>
<evidence type="ECO:0000313" key="11">
    <source>
        <dbReference type="Proteomes" id="UP000494040"/>
    </source>
</evidence>
<proteinExistence type="predicted"/>
<evidence type="ECO:0000256" key="2">
    <source>
        <dbReference type="ARBA" id="ARBA00022618"/>
    </source>
</evidence>
<dbReference type="CTD" id="31835"/>
<feature type="domain" description="Anaphase-promoting complex subunit 4 C-terminal half WD40" evidence="9">
    <location>
        <begin position="601"/>
        <end position="705"/>
    </location>
</feature>
<feature type="domain" description="Anaphase-promoting complex subunit 4-like WD40" evidence="7">
    <location>
        <begin position="21"/>
        <end position="112"/>
    </location>
</feature>
<dbReference type="GO" id="GO:0005680">
    <property type="term" value="C:anaphase-promoting complex"/>
    <property type="evidence" value="ECO:0007669"/>
    <property type="project" value="InterPro"/>
</dbReference>
<keyword evidence="5" id="KW-0131">Cell cycle</keyword>
<evidence type="ECO:0000259" key="9">
    <source>
        <dbReference type="Pfam" id="PF23405"/>
    </source>
</evidence>
<dbReference type="Pfam" id="PF23405">
    <property type="entry name" value="WD40_APC4_C-half"/>
    <property type="match status" value="1"/>
</dbReference>
<name>A0A8I6RVN1_CIMLE</name>
<dbReference type="PANTHER" id="PTHR13260">
    <property type="entry name" value="ANAPHASE PROMOTING COMPLEX SUBUNIT 4 APC4"/>
    <property type="match status" value="1"/>
</dbReference>
<evidence type="ECO:0000256" key="3">
    <source>
        <dbReference type="ARBA" id="ARBA00022776"/>
    </source>
</evidence>
<feature type="domain" description="Anaphase-promoting complex subunit 4 long" evidence="8">
    <location>
        <begin position="228"/>
        <end position="426"/>
    </location>
</feature>